<evidence type="ECO:0000313" key="17">
    <source>
        <dbReference type="Proteomes" id="UP000319148"/>
    </source>
</evidence>
<evidence type="ECO:0000256" key="10">
    <source>
        <dbReference type="ARBA" id="ARBA00023237"/>
    </source>
</evidence>
<sequence length="745" mass="81997">MPTTRKRSVEHCKIALLMSAVIAATACPPLYARTIDDVDDETAYEEIVVTSQKRAQSLSDVPISISAFNADNIQQSGINQLREISDFIPNMLITANNDFNSQITIRGVGANSRNIGFDTRVGVYLDGVYLGQSPAINQELIDLERVEVLRGPQGTLFGKNNVAGALLLVSKAPADTLQGRVGGNVGSLGTVEVDGNISIPLSDRVRTKFSLLRQTRDGTLLNILDGKKLNDRDSYAYRAQLAVDLSDNLDVNFSFDGLNSDHLAFLGENLSDSLGLTVDPNAPEDREVSFNIDPLEKRDLYGGNMTVNYRFAGDYALKSITAYRDNDVHYRNDTDYSPLDLVYIDYFDHYKQFTQEFQLISPDLGSLRYVAGLYYYHQKADTNRIVTNGAHSFFLGNVPGTTVTNDGTVTTNSYAAYADFDIDLADRLTLNVGGRYTYEKKDVDWSLNGDNSGIFMIATNSLVDDRSDDYLSTRASLSYEVSDQLNVYASYGSGFKSGGYNLDYVRAPDFMEGLEYGKETVQSFELGLKGALLDNRLIVNLSAFLANYDDYQVNQFIDIGGGFTSISIRNAAKVETKGLEAELTWRPVDGLELQGAAGLLDASFDAFPGGGAQGGDVSGNDLIRAPEFTFAASAQYEIPLSPIDARLLLRAEVTHASSFYTTEDNVSTATLADMSVVPFGQVEALTLVNARAGLLSDNESWEIYVWARNLFNEKQAIDYFRDFFGTIVSTPNDPRIYGVELVWNF</sequence>
<dbReference type="InterPro" id="IPR036942">
    <property type="entry name" value="Beta-barrel_TonB_sf"/>
</dbReference>
<keyword evidence="7" id="KW-0406">Ion transport</keyword>
<evidence type="ECO:0000256" key="8">
    <source>
        <dbReference type="ARBA" id="ARBA00023077"/>
    </source>
</evidence>
<feature type="signal peptide" evidence="13">
    <location>
        <begin position="1"/>
        <end position="23"/>
    </location>
</feature>
<keyword evidence="4" id="KW-0410">Iron transport</keyword>
<evidence type="ECO:0000259" key="14">
    <source>
        <dbReference type="Pfam" id="PF00593"/>
    </source>
</evidence>
<comment type="caution">
    <text evidence="16">The sequence shown here is derived from an EMBL/GenBank/DDBJ whole genome shotgun (WGS) entry which is preliminary data.</text>
</comment>
<dbReference type="Proteomes" id="UP000319148">
    <property type="component" value="Unassembled WGS sequence"/>
</dbReference>
<dbReference type="Gene3D" id="2.40.170.20">
    <property type="entry name" value="TonB-dependent receptor, beta-barrel domain"/>
    <property type="match status" value="1"/>
</dbReference>
<keyword evidence="8 12" id="KW-0798">TonB box</keyword>
<keyword evidence="13" id="KW-0732">Signal</keyword>
<keyword evidence="17" id="KW-1185">Reference proteome</keyword>
<evidence type="ECO:0000256" key="11">
    <source>
        <dbReference type="PROSITE-ProRule" id="PRU01360"/>
    </source>
</evidence>
<dbReference type="GO" id="GO:0009279">
    <property type="term" value="C:cell outer membrane"/>
    <property type="evidence" value="ECO:0007669"/>
    <property type="project" value="UniProtKB-SubCell"/>
</dbReference>
<dbReference type="OrthoDB" id="7313036at2"/>
<dbReference type="Pfam" id="PF00593">
    <property type="entry name" value="TonB_dep_Rec_b-barrel"/>
    <property type="match status" value="1"/>
</dbReference>
<evidence type="ECO:0000256" key="12">
    <source>
        <dbReference type="RuleBase" id="RU003357"/>
    </source>
</evidence>
<comment type="subcellular location">
    <subcellularLocation>
        <location evidence="1 11">Cell outer membrane</location>
        <topology evidence="1 11">Multi-pass membrane protein</topology>
    </subcellularLocation>
</comment>
<dbReference type="SUPFAM" id="SSF56935">
    <property type="entry name" value="Porins"/>
    <property type="match status" value="1"/>
</dbReference>
<evidence type="ECO:0000259" key="15">
    <source>
        <dbReference type="Pfam" id="PF07715"/>
    </source>
</evidence>
<keyword evidence="6" id="KW-0408">Iron</keyword>
<organism evidence="16 17">
    <name type="scientific">Emcibacter nanhaiensis</name>
    <dbReference type="NCBI Taxonomy" id="1505037"/>
    <lineage>
        <taxon>Bacteria</taxon>
        <taxon>Pseudomonadati</taxon>
        <taxon>Pseudomonadota</taxon>
        <taxon>Alphaproteobacteria</taxon>
        <taxon>Emcibacterales</taxon>
        <taxon>Emcibacteraceae</taxon>
        <taxon>Emcibacter</taxon>
    </lineage>
</organism>
<keyword evidence="3 11" id="KW-1134">Transmembrane beta strand</keyword>
<evidence type="ECO:0000256" key="5">
    <source>
        <dbReference type="ARBA" id="ARBA00022692"/>
    </source>
</evidence>
<evidence type="ECO:0000256" key="13">
    <source>
        <dbReference type="SAM" id="SignalP"/>
    </source>
</evidence>
<evidence type="ECO:0000256" key="4">
    <source>
        <dbReference type="ARBA" id="ARBA00022496"/>
    </source>
</evidence>
<dbReference type="EMBL" id="VFIY01000018">
    <property type="protein sequence ID" value="TPD57695.1"/>
    <property type="molecule type" value="Genomic_DNA"/>
</dbReference>
<protein>
    <submittedName>
        <fullName evidence="16">TonB-dependent receptor</fullName>
    </submittedName>
</protein>
<dbReference type="InterPro" id="IPR039426">
    <property type="entry name" value="TonB-dep_rcpt-like"/>
</dbReference>
<keyword evidence="9 11" id="KW-0472">Membrane</keyword>
<dbReference type="InterPro" id="IPR000531">
    <property type="entry name" value="Beta-barrel_TonB"/>
</dbReference>
<keyword evidence="2 11" id="KW-0813">Transport</keyword>
<accession>A0A501PBU1</accession>
<evidence type="ECO:0000256" key="2">
    <source>
        <dbReference type="ARBA" id="ARBA00022448"/>
    </source>
</evidence>
<evidence type="ECO:0000256" key="1">
    <source>
        <dbReference type="ARBA" id="ARBA00004571"/>
    </source>
</evidence>
<evidence type="ECO:0000256" key="7">
    <source>
        <dbReference type="ARBA" id="ARBA00023065"/>
    </source>
</evidence>
<evidence type="ECO:0000256" key="6">
    <source>
        <dbReference type="ARBA" id="ARBA00023004"/>
    </source>
</evidence>
<name>A0A501PBU1_9PROT</name>
<dbReference type="AlphaFoldDB" id="A0A501PBU1"/>
<comment type="similarity">
    <text evidence="11 12">Belongs to the TonB-dependent receptor family.</text>
</comment>
<dbReference type="PROSITE" id="PS51257">
    <property type="entry name" value="PROKAR_LIPOPROTEIN"/>
    <property type="match status" value="1"/>
</dbReference>
<dbReference type="RefSeq" id="WP_139942010.1">
    <property type="nucleotide sequence ID" value="NZ_JBHSYP010000005.1"/>
</dbReference>
<dbReference type="PROSITE" id="PS52016">
    <property type="entry name" value="TONB_DEPENDENT_REC_3"/>
    <property type="match status" value="1"/>
</dbReference>
<feature type="chain" id="PRO_5021196092" evidence="13">
    <location>
        <begin position="24"/>
        <end position="745"/>
    </location>
</feature>
<dbReference type="PANTHER" id="PTHR32552:SF81">
    <property type="entry name" value="TONB-DEPENDENT OUTER MEMBRANE RECEPTOR"/>
    <property type="match status" value="1"/>
</dbReference>
<feature type="domain" description="TonB-dependent receptor-like beta-barrel" evidence="14">
    <location>
        <begin position="251"/>
        <end position="710"/>
    </location>
</feature>
<gene>
    <name evidence="16" type="ORF">FIV46_16450</name>
</gene>
<evidence type="ECO:0000313" key="16">
    <source>
        <dbReference type="EMBL" id="TPD57695.1"/>
    </source>
</evidence>
<evidence type="ECO:0000256" key="9">
    <source>
        <dbReference type="ARBA" id="ARBA00023136"/>
    </source>
</evidence>
<evidence type="ECO:0000256" key="3">
    <source>
        <dbReference type="ARBA" id="ARBA00022452"/>
    </source>
</evidence>
<dbReference type="InterPro" id="IPR012910">
    <property type="entry name" value="Plug_dom"/>
</dbReference>
<proteinExistence type="inferred from homology"/>
<keyword evidence="10 11" id="KW-0998">Cell outer membrane</keyword>
<keyword evidence="5 11" id="KW-0812">Transmembrane</keyword>
<dbReference type="PANTHER" id="PTHR32552">
    <property type="entry name" value="FERRICHROME IRON RECEPTOR-RELATED"/>
    <property type="match status" value="1"/>
</dbReference>
<reference evidence="17" key="1">
    <citation type="submission" date="2019-06" db="EMBL/GenBank/DDBJ databases">
        <title>The complete genome of Emcibacter congregatus ZYLT.</title>
        <authorList>
            <person name="Zhao Z."/>
        </authorList>
    </citation>
    <scope>NUCLEOTIDE SEQUENCE [LARGE SCALE GENOMIC DNA]</scope>
    <source>
        <strain evidence="17">MCCC 1A06723</strain>
    </source>
</reference>
<feature type="domain" description="TonB-dependent receptor plug" evidence="15">
    <location>
        <begin position="58"/>
        <end position="165"/>
    </location>
</feature>
<dbReference type="GO" id="GO:0006826">
    <property type="term" value="P:iron ion transport"/>
    <property type="evidence" value="ECO:0007669"/>
    <property type="project" value="UniProtKB-KW"/>
</dbReference>
<keyword evidence="16" id="KW-0675">Receptor</keyword>
<dbReference type="Pfam" id="PF07715">
    <property type="entry name" value="Plug"/>
    <property type="match status" value="1"/>
</dbReference>